<proteinExistence type="predicted"/>
<accession>A0A1I3FIL5</accession>
<sequence length="234" mass="27515">MTVPSLSEVKSLLNQPIKKGYFFVGLKLKEIKGLRTDEISNLLSDPNNNDFSVNNYHKEIEHEKKRLCNEMEVFYNDPFIVETFCKDGLSMTNIFEQTKKKMIQVERMNLLLEPKITESILKKKPYDVEYLRARIVWLDDDGKKNLNNTKIFGRSGEMNSLLLLEKMVRERMNGKNIISEVDVKTKDGKFSADLIAEIDGEQWVFEAKITSRKEYIIDSVRFHLWELYKKTYLI</sequence>
<dbReference type="Proteomes" id="UP000198931">
    <property type="component" value="Unassembled WGS sequence"/>
</dbReference>
<organism evidence="1 2">
    <name type="scientific">Halpernia frigidisoli</name>
    <dbReference type="NCBI Taxonomy" id="1125876"/>
    <lineage>
        <taxon>Bacteria</taxon>
        <taxon>Pseudomonadati</taxon>
        <taxon>Bacteroidota</taxon>
        <taxon>Flavobacteriia</taxon>
        <taxon>Flavobacteriales</taxon>
        <taxon>Weeksellaceae</taxon>
        <taxon>Chryseobacterium group</taxon>
        <taxon>Halpernia</taxon>
    </lineage>
</organism>
<dbReference type="EMBL" id="FOQT01000002">
    <property type="protein sequence ID" value="SFI11007.1"/>
    <property type="molecule type" value="Genomic_DNA"/>
</dbReference>
<reference evidence="1 2" key="1">
    <citation type="submission" date="2016-10" db="EMBL/GenBank/DDBJ databases">
        <authorList>
            <person name="de Groot N.N."/>
        </authorList>
    </citation>
    <scope>NUCLEOTIDE SEQUENCE [LARGE SCALE GENOMIC DNA]</scope>
    <source>
        <strain evidence="1 2">DSM 26000</strain>
    </source>
</reference>
<dbReference type="STRING" id="1125876.SAMN05443292_1405"/>
<gene>
    <name evidence="1" type="ORF">SAMN05443292_1405</name>
</gene>
<protein>
    <submittedName>
        <fullName evidence="1">Uncharacterized protein</fullName>
    </submittedName>
</protein>
<dbReference type="AlphaFoldDB" id="A0A1I3FIL5"/>
<evidence type="ECO:0000313" key="2">
    <source>
        <dbReference type="Proteomes" id="UP000198931"/>
    </source>
</evidence>
<name>A0A1I3FIL5_9FLAO</name>
<keyword evidence="2" id="KW-1185">Reference proteome</keyword>
<evidence type="ECO:0000313" key="1">
    <source>
        <dbReference type="EMBL" id="SFI11007.1"/>
    </source>
</evidence>
<dbReference type="OrthoDB" id="1264130at2"/>
<dbReference type="RefSeq" id="WP_090079417.1">
    <property type="nucleotide sequence ID" value="NZ_FOQT01000002.1"/>
</dbReference>